<feature type="transmembrane region" description="Helical" evidence="7">
    <location>
        <begin position="373"/>
        <end position="391"/>
    </location>
</feature>
<keyword evidence="4 7" id="KW-1133">Transmembrane helix</keyword>
<dbReference type="GO" id="GO:0005886">
    <property type="term" value="C:plasma membrane"/>
    <property type="evidence" value="ECO:0007669"/>
    <property type="project" value="UniProtKB-SubCell"/>
</dbReference>
<evidence type="ECO:0000256" key="5">
    <source>
        <dbReference type="ARBA" id="ARBA00023136"/>
    </source>
</evidence>
<feature type="transmembrane region" description="Helical" evidence="7">
    <location>
        <begin position="348"/>
        <end position="367"/>
    </location>
</feature>
<feature type="transmembrane region" description="Helical" evidence="7">
    <location>
        <begin position="226"/>
        <end position="247"/>
    </location>
</feature>
<keyword evidence="3 7" id="KW-0812">Transmembrane</keyword>
<name>A0A7Y9KNP6_9ACTN</name>
<dbReference type="Pfam" id="PF07690">
    <property type="entry name" value="MFS_1"/>
    <property type="match status" value="1"/>
</dbReference>
<keyword evidence="5 7" id="KW-0472">Membrane</keyword>
<comment type="caution">
    <text evidence="9">The sequence shown here is derived from an EMBL/GenBank/DDBJ whole genome shotgun (WGS) entry which is preliminary data.</text>
</comment>
<evidence type="ECO:0000256" key="6">
    <source>
        <dbReference type="SAM" id="MobiDB-lite"/>
    </source>
</evidence>
<feature type="transmembrane region" description="Helical" evidence="7">
    <location>
        <begin position="47"/>
        <end position="66"/>
    </location>
</feature>
<evidence type="ECO:0000256" key="1">
    <source>
        <dbReference type="ARBA" id="ARBA00004651"/>
    </source>
</evidence>
<dbReference type="InterPro" id="IPR020846">
    <property type="entry name" value="MFS_dom"/>
</dbReference>
<proteinExistence type="predicted"/>
<dbReference type="AlphaFoldDB" id="A0A7Y9KNP6"/>
<dbReference type="CDD" id="cd06173">
    <property type="entry name" value="MFS_MefA_like"/>
    <property type="match status" value="1"/>
</dbReference>
<keyword evidence="10" id="KW-1185">Reference proteome</keyword>
<evidence type="ECO:0000313" key="10">
    <source>
        <dbReference type="Proteomes" id="UP000549911"/>
    </source>
</evidence>
<dbReference type="RefSeq" id="WP_179618533.1">
    <property type="nucleotide sequence ID" value="NZ_JACCBW010000001.1"/>
</dbReference>
<dbReference type="InterPro" id="IPR011701">
    <property type="entry name" value="MFS"/>
</dbReference>
<feature type="domain" description="Major facilitator superfamily (MFS) profile" evidence="8">
    <location>
        <begin position="1"/>
        <end position="398"/>
    </location>
</feature>
<dbReference type="Proteomes" id="UP000549911">
    <property type="component" value="Unassembled WGS sequence"/>
</dbReference>
<feature type="compositionally biased region" description="Pro residues" evidence="6">
    <location>
        <begin position="414"/>
        <end position="423"/>
    </location>
</feature>
<reference evidence="9 10" key="1">
    <citation type="submission" date="2020-07" db="EMBL/GenBank/DDBJ databases">
        <authorList>
            <person name="Partida-Martinez L."/>
            <person name="Huntemann M."/>
            <person name="Clum A."/>
            <person name="Wang J."/>
            <person name="Palaniappan K."/>
            <person name="Ritter S."/>
            <person name="Chen I.-M."/>
            <person name="Stamatis D."/>
            <person name="Reddy T."/>
            <person name="O'Malley R."/>
            <person name="Daum C."/>
            <person name="Shapiro N."/>
            <person name="Ivanova N."/>
            <person name="Kyrpides N."/>
            <person name="Woyke T."/>
        </authorList>
    </citation>
    <scope>NUCLEOTIDE SEQUENCE [LARGE SCALE GENOMIC DNA]</scope>
    <source>
        <strain evidence="9 10">AT2.17</strain>
    </source>
</reference>
<evidence type="ECO:0000313" key="9">
    <source>
        <dbReference type="EMBL" id="NYE35936.1"/>
    </source>
</evidence>
<evidence type="ECO:0000256" key="7">
    <source>
        <dbReference type="SAM" id="Phobius"/>
    </source>
</evidence>
<evidence type="ECO:0000256" key="2">
    <source>
        <dbReference type="ARBA" id="ARBA00022475"/>
    </source>
</evidence>
<dbReference type="PROSITE" id="PS50850">
    <property type="entry name" value="MFS"/>
    <property type="match status" value="1"/>
</dbReference>
<dbReference type="SUPFAM" id="SSF103473">
    <property type="entry name" value="MFS general substrate transporter"/>
    <property type="match status" value="1"/>
</dbReference>
<protein>
    <submittedName>
        <fullName evidence="9">MFS family permease</fullName>
    </submittedName>
</protein>
<feature type="region of interest" description="Disordered" evidence="6">
    <location>
        <begin position="401"/>
        <end position="423"/>
    </location>
</feature>
<dbReference type="GO" id="GO:0022857">
    <property type="term" value="F:transmembrane transporter activity"/>
    <property type="evidence" value="ECO:0007669"/>
    <property type="project" value="InterPro"/>
</dbReference>
<feature type="transmembrane region" description="Helical" evidence="7">
    <location>
        <begin position="21"/>
        <end position="41"/>
    </location>
</feature>
<evidence type="ECO:0000256" key="3">
    <source>
        <dbReference type="ARBA" id="ARBA00022692"/>
    </source>
</evidence>
<organism evidence="9 10">
    <name type="scientific">Nocardioides cavernae</name>
    <dbReference type="NCBI Taxonomy" id="1921566"/>
    <lineage>
        <taxon>Bacteria</taxon>
        <taxon>Bacillati</taxon>
        <taxon>Actinomycetota</taxon>
        <taxon>Actinomycetes</taxon>
        <taxon>Propionibacteriales</taxon>
        <taxon>Nocardioidaceae</taxon>
        <taxon>Nocardioides</taxon>
    </lineage>
</organism>
<reference evidence="9 10" key="2">
    <citation type="submission" date="2020-08" db="EMBL/GenBank/DDBJ databases">
        <title>The Agave Microbiome: Exploring the role of microbial communities in plant adaptations to desert environments.</title>
        <authorList>
            <person name="Partida-Martinez L.P."/>
        </authorList>
    </citation>
    <scope>NUCLEOTIDE SEQUENCE [LARGE SCALE GENOMIC DNA]</scope>
    <source>
        <strain evidence="9 10">AT2.17</strain>
    </source>
</reference>
<feature type="transmembrane region" description="Helical" evidence="7">
    <location>
        <begin position="286"/>
        <end position="303"/>
    </location>
</feature>
<dbReference type="EMBL" id="JACCBW010000001">
    <property type="protein sequence ID" value="NYE35936.1"/>
    <property type="molecule type" value="Genomic_DNA"/>
</dbReference>
<comment type="subcellular location">
    <subcellularLocation>
        <location evidence="1">Cell membrane</location>
        <topology evidence="1">Multi-pass membrane protein</topology>
    </subcellularLocation>
</comment>
<dbReference type="Gene3D" id="1.20.1250.20">
    <property type="entry name" value="MFS general substrate transporter like domains"/>
    <property type="match status" value="1"/>
</dbReference>
<gene>
    <name evidence="9" type="ORF">F4692_001040</name>
</gene>
<feature type="transmembrane region" description="Helical" evidence="7">
    <location>
        <begin position="78"/>
        <end position="98"/>
    </location>
</feature>
<dbReference type="InterPro" id="IPR036259">
    <property type="entry name" value="MFS_trans_sf"/>
</dbReference>
<keyword evidence="2" id="KW-1003">Cell membrane</keyword>
<dbReference type="PANTHER" id="PTHR23513">
    <property type="entry name" value="INTEGRAL MEMBRANE EFFLUX PROTEIN-RELATED"/>
    <property type="match status" value="1"/>
</dbReference>
<feature type="transmembrane region" description="Helical" evidence="7">
    <location>
        <begin position="104"/>
        <end position="124"/>
    </location>
</feature>
<sequence>MASYRSLARNRDFTALWTGEAVSQLGSAVSMFAFALVGYALTGSPVLAGLPTAAFMLGMVVALLPAGVVVDRTDRRRLMMLASGSGSVVYALVAVAALTGELRLWHLVLAGLLTGVGTGVFGPAEQSAVRSVVSRDELPTALSQNQARHHVAALVGGPLGAFLVGIGRATPFVFDAVTFAVSFVTLSRIRTDLSPQGDRAPSNVRADLLEGLRYVLGRPYFRTMMAFAATSNLAVNAVFYVAIMGLVQDGVHAGAIGAIDMLAGLGGILGAVVAPRVIDRVPTGRLTLAVAWSWVPLLLPLLVWSSPLVVGVVLFAGILLNPAGNAGAQSYRMAITPMHLQGRVASSMQFVGLSLMPLAPILGGVLLEHLGGRAATVGLLALVTLSALIPTSSAAVRRIPRPAAWPRTEEPATATPPPAPLAA</sequence>
<accession>A0A7Y9KNP6</accession>
<dbReference type="PANTHER" id="PTHR23513:SF6">
    <property type="entry name" value="MAJOR FACILITATOR SUPERFAMILY ASSOCIATED DOMAIN-CONTAINING PROTEIN"/>
    <property type="match status" value="1"/>
</dbReference>
<evidence type="ECO:0000256" key="4">
    <source>
        <dbReference type="ARBA" id="ARBA00022989"/>
    </source>
</evidence>
<evidence type="ECO:0000259" key="8">
    <source>
        <dbReference type="PROSITE" id="PS50850"/>
    </source>
</evidence>
<feature type="transmembrane region" description="Helical" evidence="7">
    <location>
        <begin position="253"/>
        <end position="274"/>
    </location>
</feature>